<dbReference type="EMBL" id="JAEPQZ010000014">
    <property type="protein sequence ID" value="KAG2173667.1"/>
    <property type="molecule type" value="Genomic_DNA"/>
</dbReference>
<sequence length="340" mass="37360">MSPTALDLIRERCELYQDTLDWRSVAHFKPIDATSNPFIVSANLEVAHNQQFVDDAAKYAKAQGGSLEEQVNLAVLKTMVNLGTAAKPYLSGRVHTQLDARIAYNTEAMVKQALKLVDLYQEAGLDKSQIAFKIPTTFQGIQACRVLEKEHGVCCNMTVLFCLQQAAASAEAGASYVSPYLNLLGRADGDPATGLANAHQIRVYYDAHGIKTKVLGASFRTVEHAEQMSVVADAVTINAVMLEELNKKAPTKLEPLPKIDSKLETTHLYTVIPFDSCANHEFIAEFLAPTSGPWLNNEGGYQWAMTMDERSCAGLVEGLRFFAAYNEQLDAKLLAKLKEN</sequence>
<organism evidence="2 3">
    <name type="scientific">Mortierella isabellina</name>
    <name type="common">Filamentous fungus</name>
    <name type="synonym">Umbelopsis isabellina</name>
    <dbReference type="NCBI Taxonomy" id="91625"/>
    <lineage>
        <taxon>Eukaryota</taxon>
        <taxon>Fungi</taxon>
        <taxon>Fungi incertae sedis</taxon>
        <taxon>Mucoromycota</taxon>
        <taxon>Mucoromycotina</taxon>
        <taxon>Umbelopsidomycetes</taxon>
        <taxon>Umbelopsidales</taxon>
        <taxon>Umbelopsidaceae</taxon>
        <taxon>Umbelopsis</taxon>
    </lineage>
</organism>
<gene>
    <name evidence="2" type="ORF">INT43_005087</name>
</gene>
<dbReference type="UniPathway" id="UPA00115">
    <property type="reaction ID" value="UER00414"/>
</dbReference>
<proteinExistence type="predicted"/>
<keyword evidence="1" id="KW-0704">Schiff base</keyword>
<evidence type="ECO:0000313" key="2">
    <source>
        <dbReference type="EMBL" id="KAG2173667.1"/>
    </source>
</evidence>
<accession>A0A8H7PGR5</accession>
<dbReference type="OrthoDB" id="1711136at2759"/>
<dbReference type="PANTHER" id="PTHR10683">
    <property type="entry name" value="TRANSALDOLASE"/>
    <property type="match status" value="1"/>
</dbReference>
<name>A0A8H7PGR5_MORIS</name>
<dbReference type="GO" id="GO:0005975">
    <property type="term" value="P:carbohydrate metabolic process"/>
    <property type="evidence" value="ECO:0007669"/>
    <property type="project" value="InterPro"/>
</dbReference>
<dbReference type="PANTHER" id="PTHR10683:SF18">
    <property type="entry name" value="TRANSALDOLASE"/>
    <property type="match status" value="1"/>
</dbReference>
<dbReference type="SUPFAM" id="SSF51569">
    <property type="entry name" value="Aldolase"/>
    <property type="match status" value="1"/>
</dbReference>
<comment type="caution">
    <text evidence="2">The sequence shown here is derived from an EMBL/GenBank/DDBJ whole genome shotgun (WGS) entry which is preliminary data.</text>
</comment>
<dbReference type="InterPro" id="IPR013785">
    <property type="entry name" value="Aldolase_TIM"/>
</dbReference>
<dbReference type="InterPro" id="IPR001585">
    <property type="entry name" value="TAL/FSA"/>
</dbReference>
<reference evidence="2" key="1">
    <citation type="submission" date="2020-12" db="EMBL/GenBank/DDBJ databases">
        <title>Metabolic potential, ecology and presence of endohyphal bacteria is reflected in genomic diversity of Mucoromycotina.</title>
        <authorList>
            <person name="Muszewska A."/>
            <person name="Okrasinska A."/>
            <person name="Steczkiewicz K."/>
            <person name="Drgas O."/>
            <person name="Orlowska M."/>
            <person name="Perlinska-Lenart U."/>
            <person name="Aleksandrzak-Piekarczyk T."/>
            <person name="Szatraj K."/>
            <person name="Zielenkiewicz U."/>
            <person name="Pilsyk S."/>
            <person name="Malc E."/>
            <person name="Mieczkowski P."/>
            <person name="Kruszewska J.S."/>
            <person name="Biernat P."/>
            <person name="Pawlowska J."/>
        </authorList>
    </citation>
    <scope>NUCLEOTIDE SEQUENCE</scope>
    <source>
        <strain evidence="2">WA0000067209</strain>
    </source>
</reference>
<evidence type="ECO:0008006" key="4">
    <source>
        <dbReference type="Google" id="ProtNLM"/>
    </source>
</evidence>
<dbReference type="GO" id="GO:0004801">
    <property type="term" value="F:transaldolase activity"/>
    <property type="evidence" value="ECO:0007669"/>
    <property type="project" value="TreeGrafter"/>
</dbReference>
<evidence type="ECO:0000313" key="3">
    <source>
        <dbReference type="Proteomes" id="UP000654370"/>
    </source>
</evidence>
<keyword evidence="3" id="KW-1185">Reference proteome</keyword>
<dbReference type="Pfam" id="PF00923">
    <property type="entry name" value="TAL_FSA"/>
    <property type="match status" value="1"/>
</dbReference>
<dbReference type="Proteomes" id="UP000654370">
    <property type="component" value="Unassembled WGS sequence"/>
</dbReference>
<dbReference type="AlphaFoldDB" id="A0A8H7PGR5"/>
<dbReference type="GO" id="GO:0009052">
    <property type="term" value="P:pentose-phosphate shunt, non-oxidative branch"/>
    <property type="evidence" value="ECO:0007669"/>
    <property type="project" value="TreeGrafter"/>
</dbReference>
<evidence type="ECO:0000256" key="1">
    <source>
        <dbReference type="ARBA" id="ARBA00023270"/>
    </source>
</evidence>
<dbReference type="Gene3D" id="3.20.20.70">
    <property type="entry name" value="Aldolase class I"/>
    <property type="match status" value="1"/>
</dbReference>
<protein>
    <recommendedName>
        <fullName evidence="4">Transaldolase</fullName>
    </recommendedName>
</protein>